<comment type="caution">
    <text evidence="1">The sequence shown here is derived from an EMBL/GenBank/DDBJ whole genome shotgun (WGS) entry which is preliminary data.</text>
</comment>
<reference evidence="1 2" key="1">
    <citation type="submission" date="2021-11" db="EMBL/GenBank/DDBJ databases">
        <authorList>
            <person name="Depoorter E."/>
        </authorList>
    </citation>
    <scope>NUCLEOTIDE SEQUENCE [LARGE SCALE GENOMIC DNA]</scope>
    <source>
        <strain evidence="1 2">LMG 24289</strain>
    </source>
</reference>
<dbReference type="EMBL" id="CAKKNS010000006">
    <property type="protein sequence ID" value="CAH0417048.1"/>
    <property type="molecule type" value="Genomic_DNA"/>
</dbReference>
<accession>A0ABM8Z782</accession>
<evidence type="ECO:0000313" key="2">
    <source>
        <dbReference type="Proteomes" id="UP000789707"/>
    </source>
</evidence>
<evidence type="ECO:0008006" key="3">
    <source>
        <dbReference type="Google" id="ProtNLM"/>
    </source>
</evidence>
<name>A0ABM8Z782_9LACO</name>
<dbReference type="Proteomes" id="UP000789707">
    <property type="component" value="Unassembled WGS sequence"/>
</dbReference>
<sequence>MQLTITDQASKWFQSEMGLVPGNGVRFYGKTYGATNVHKGFSVAMARDDTPNNPVILIEKDGVNYYVNERDEWLFSDYHLTVNVNDDEVGPEYNFS</sequence>
<protein>
    <recommendedName>
        <fullName evidence="3">Iron-sulfur cluster biosynthesis protein</fullName>
    </recommendedName>
</protein>
<dbReference type="SUPFAM" id="SSF89360">
    <property type="entry name" value="HesB-like domain"/>
    <property type="match status" value="1"/>
</dbReference>
<organism evidence="1 2">
    <name type="scientific">Periweissella fabaria</name>
    <dbReference type="NCBI Taxonomy" id="546157"/>
    <lineage>
        <taxon>Bacteria</taxon>
        <taxon>Bacillati</taxon>
        <taxon>Bacillota</taxon>
        <taxon>Bacilli</taxon>
        <taxon>Lactobacillales</taxon>
        <taxon>Lactobacillaceae</taxon>
        <taxon>Periweissella</taxon>
    </lineage>
</organism>
<evidence type="ECO:0000313" key="1">
    <source>
        <dbReference type="EMBL" id="CAH0417048.1"/>
    </source>
</evidence>
<proteinExistence type="predicted"/>
<dbReference type="RefSeq" id="WP_230097084.1">
    <property type="nucleotide sequence ID" value="NZ_CAKKNS010000006.1"/>
</dbReference>
<keyword evidence="2" id="KW-1185">Reference proteome</keyword>
<gene>
    <name evidence="1" type="ORF">WFA24289_01365</name>
</gene>
<dbReference type="InterPro" id="IPR035903">
    <property type="entry name" value="HesB-like_dom_sf"/>
</dbReference>